<dbReference type="RefSeq" id="WP_339960509.1">
    <property type="nucleotide sequence ID" value="NZ_JAWMWH010000001.1"/>
</dbReference>
<comment type="caution">
    <text evidence="7">The sequence shown here is derived from an EMBL/GenBank/DDBJ whole genome shotgun (WGS) entry which is preliminary data.</text>
</comment>
<dbReference type="PIRSF" id="PIRSF000401">
    <property type="entry name" value="RPL11_MTase"/>
    <property type="match status" value="1"/>
</dbReference>
<evidence type="ECO:0000256" key="5">
    <source>
        <dbReference type="ARBA" id="ARBA00022691"/>
    </source>
</evidence>
<dbReference type="Pfam" id="PF06325">
    <property type="entry name" value="PrmA"/>
    <property type="match status" value="1"/>
</dbReference>
<dbReference type="PANTHER" id="PTHR43648:SF1">
    <property type="entry name" value="ELECTRON TRANSFER FLAVOPROTEIN BETA SUBUNIT LYSINE METHYLTRANSFERASE"/>
    <property type="match status" value="1"/>
</dbReference>
<evidence type="ECO:0000256" key="2">
    <source>
        <dbReference type="ARBA" id="ARBA00022490"/>
    </source>
</evidence>
<feature type="binding site" evidence="6">
    <location>
        <position position="182"/>
    </location>
    <ligand>
        <name>S-adenosyl-L-methionine</name>
        <dbReference type="ChEBI" id="CHEBI:59789"/>
    </ligand>
</feature>
<sequence length="293" mass="32291">MEWQELTVKTSNEAIEAIDNMLVEAGASGIQIDDTNDVVVINAYFNERIKINELIPELQLRIAQLTNFGLDPAPATVSITPVNDESWVSTWEKYYHPTRLSRFLTVVPDWEEYQPQSPNELIIRLNPGRAFGTGTHPTTVLTLQGLERVIRGGESMLDVGTGSGVLSIAAKLMGVNQIKAFDLDEVAVNSALENIRLNPVAQDVQVSANDMLNGVDDVVDIIAANMLSDVIVPLIPQASHCLRAGGKFVISGIIKDKLPLIINQLTNNDFQIDETMNIDDWRGIIATKKMKED</sequence>
<comment type="similarity">
    <text evidence="1 6">Belongs to the methyltransferase superfamily. PrmA family.</text>
</comment>
<comment type="subcellular location">
    <subcellularLocation>
        <location evidence="6">Cytoplasm</location>
    </subcellularLocation>
</comment>
<keyword evidence="8" id="KW-1185">Reference proteome</keyword>
<evidence type="ECO:0000256" key="1">
    <source>
        <dbReference type="ARBA" id="ARBA00009741"/>
    </source>
</evidence>
<proteinExistence type="inferred from homology"/>
<evidence type="ECO:0000313" key="7">
    <source>
        <dbReference type="EMBL" id="MEJ6400705.1"/>
    </source>
</evidence>
<dbReference type="CDD" id="cd02440">
    <property type="entry name" value="AdoMet_MTases"/>
    <property type="match status" value="1"/>
</dbReference>
<dbReference type="GO" id="GO:0005840">
    <property type="term" value="C:ribosome"/>
    <property type="evidence" value="ECO:0007669"/>
    <property type="project" value="UniProtKB-KW"/>
</dbReference>
<gene>
    <name evidence="6 7" type="primary">prmA</name>
    <name evidence="7" type="ORF">R4146_05965</name>
</gene>
<comment type="catalytic activity">
    <reaction evidence="6">
        <text>L-lysyl-[protein] + 3 S-adenosyl-L-methionine = N(6),N(6),N(6)-trimethyl-L-lysyl-[protein] + 3 S-adenosyl-L-homocysteine + 3 H(+)</text>
        <dbReference type="Rhea" id="RHEA:54192"/>
        <dbReference type="Rhea" id="RHEA-COMP:9752"/>
        <dbReference type="Rhea" id="RHEA-COMP:13826"/>
        <dbReference type="ChEBI" id="CHEBI:15378"/>
        <dbReference type="ChEBI" id="CHEBI:29969"/>
        <dbReference type="ChEBI" id="CHEBI:57856"/>
        <dbReference type="ChEBI" id="CHEBI:59789"/>
        <dbReference type="ChEBI" id="CHEBI:61961"/>
    </reaction>
</comment>
<dbReference type="SUPFAM" id="SSF53335">
    <property type="entry name" value="S-adenosyl-L-methionine-dependent methyltransferases"/>
    <property type="match status" value="1"/>
</dbReference>
<feature type="binding site" evidence="6">
    <location>
        <position position="160"/>
    </location>
    <ligand>
        <name>S-adenosyl-L-methionine</name>
        <dbReference type="ChEBI" id="CHEBI:59789"/>
    </ligand>
</feature>
<keyword evidence="7" id="KW-0689">Ribosomal protein</keyword>
<evidence type="ECO:0000256" key="3">
    <source>
        <dbReference type="ARBA" id="ARBA00022603"/>
    </source>
</evidence>
<evidence type="ECO:0000256" key="6">
    <source>
        <dbReference type="HAMAP-Rule" id="MF_00735"/>
    </source>
</evidence>
<name>A0ABU8SMA2_9LACO</name>
<feature type="binding site" evidence="6">
    <location>
        <position position="139"/>
    </location>
    <ligand>
        <name>S-adenosyl-L-methionine</name>
        <dbReference type="ChEBI" id="CHEBI:59789"/>
    </ligand>
</feature>
<evidence type="ECO:0000313" key="8">
    <source>
        <dbReference type="Proteomes" id="UP001370590"/>
    </source>
</evidence>
<keyword evidence="3 6" id="KW-0489">Methyltransferase</keyword>
<dbReference type="EMBL" id="JAWMWH010000001">
    <property type="protein sequence ID" value="MEJ6400705.1"/>
    <property type="molecule type" value="Genomic_DNA"/>
</dbReference>
<reference evidence="7 8" key="1">
    <citation type="submission" date="2023-10" db="EMBL/GenBank/DDBJ databases">
        <title>Nicoliella lavandulae sp. nov. isolated from Lavandula angustifolia flowers.</title>
        <authorList>
            <person name="Alcantara C."/>
            <person name="Zuniga M."/>
            <person name="Landete J.M."/>
            <person name="Monedero V."/>
        </authorList>
    </citation>
    <scope>NUCLEOTIDE SEQUENCE [LARGE SCALE GENOMIC DNA]</scope>
    <source>
        <strain evidence="7 8">Es01</strain>
    </source>
</reference>
<dbReference type="InterPro" id="IPR029063">
    <property type="entry name" value="SAM-dependent_MTases_sf"/>
</dbReference>
<dbReference type="NCBIfam" id="TIGR00406">
    <property type="entry name" value="prmA"/>
    <property type="match status" value="1"/>
</dbReference>
<dbReference type="Proteomes" id="UP001370590">
    <property type="component" value="Unassembled WGS sequence"/>
</dbReference>
<dbReference type="PANTHER" id="PTHR43648">
    <property type="entry name" value="ELECTRON TRANSFER FLAVOPROTEIN BETA SUBUNIT LYSINE METHYLTRANSFERASE"/>
    <property type="match status" value="1"/>
</dbReference>
<feature type="binding site" evidence="6">
    <location>
        <position position="225"/>
    </location>
    <ligand>
        <name>S-adenosyl-L-methionine</name>
        <dbReference type="ChEBI" id="CHEBI:59789"/>
    </ligand>
</feature>
<dbReference type="GO" id="GO:0008168">
    <property type="term" value="F:methyltransferase activity"/>
    <property type="evidence" value="ECO:0007669"/>
    <property type="project" value="UniProtKB-KW"/>
</dbReference>
<keyword evidence="5 6" id="KW-0949">S-adenosyl-L-methionine</keyword>
<keyword evidence="7" id="KW-0687">Ribonucleoprotein</keyword>
<dbReference type="HAMAP" id="MF_00735">
    <property type="entry name" value="Methyltr_PrmA"/>
    <property type="match status" value="1"/>
</dbReference>
<accession>A0ABU8SMA2</accession>
<keyword evidence="2 6" id="KW-0963">Cytoplasm</keyword>
<dbReference type="Gene3D" id="3.40.50.150">
    <property type="entry name" value="Vaccinia Virus protein VP39"/>
    <property type="match status" value="1"/>
</dbReference>
<dbReference type="InterPro" id="IPR004498">
    <property type="entry name" value="Ribosomal_PrmA_MeTrfase"/>
</dbReference>
<dbReference type="EC" id="2.1.1.-" evidence="6"/>
<organism evidence="7 8">
    <name type="scientific">Nicoliella lavandulae</name>
    <dbReference type="NCBI Taxonomy" id="3082954"/>
    <lineage>
        <taxon>Bacteria</taxon>
        <taxon>Bacillati</taxon>
        <taxon>Bacillota</taxon>
        <taxon>Bacilli</taxon>
        <taxon>Lactobacillales</taxon>
        <taxon>Lactobacillaceae</taxon>
        <taxon>Nicoliella</taxon>
    </lineage>
</organism>
<comment type="function">
    <text evidence="6">Methylates ribosomal protein L11.</text>
</comment>
<dbReference type="GO" id="GO:0032259">
    <property type="term" value="P:methylation"/>
    <property type="evidence" value="ECO:0007669"/>
    <property type="project" value="UniProtKB-KW"/>
</dbReference>
<keyword evidence="4 6" id="KW-0808">Transferase</keyword>
<dbReference type="InterPro" id="IPR050078">
    <property type="entry name" value="Ribosomal_L11_MeTrfase_PrmA"/>
</dbReference>
<evidence type="ECO:0000256" key="4">
    <source>
        <dbReference type="ARBA" id="ARBA00022679"/>
    </source>
</evidence>
<protein>
    <recommendedName>
        <fullName evidence="6">Ribosomal protein L11 methyltransferase</fullName>
        <shortName evidence="6">L11 Mtase</shortName>
        <ecNumber evidence="6">2.1.1.-</ecNumber>
    </recommendedName>
</protein>